<protein>
    <recommendedName>
        <fullName evidence="2">YhdP central domain-containing protein</fullName>
    </recommendedName>
</protein>
<reference evidence="3 4" key="1">
    <citation type="journal article" date="2012" name="J. Bacteriol.">
        <title>Genome sequence of proteorhodopsin-containing sea ice bacterium Glaciecola punicea ACAM 611T.</title>
        <authorList>
            <person name="Qin Q.-L."/>
            <person name="Xie B.-B."/>
            <person name="Shu Y.-L."/>
            <person name="Rong J.-C."/>
            <person name="Zhao D.-L."/>
            <person name="Zhang X.-Y."/>
            <person name="Chen X.-L."/>
            <person name="Zhou B.-C."/>
            <person name="Zhanga Y.-Z."/>
        </authorList>
    </citation>
    <scope>NUCLEOTIDE SEQUENCE [LARGE SCALE GENOMIC DNA]</scope>
    <source>
        <strain evidence="3 4">ACAM 611</strain>
    </source>
</reference>
<dbReference type="OrthoDB" id="9762238at2"/>
<feature type="domain" description="YhdP central" evidence="2">
    <location>
        <begin position="17"/>
        <end position="1257"/>
    </location>
</feature>
<dbReference type="InterPro" id="IPR011836">
    <property type="entry name" value="YhdP"/>
</dbReference>
<dbReference type="EMBL" id="BAET01000002">
    <property type="protein sequence ID" value="GAB54201.1"/>
    <property type="molecule type" value="Genomic_DNA"/>
</dbReference>
<dbReference type="InterPro" id="IPR025263">
    <property type="entry name" value="YhdP_central"/>
</dbReference>
<dbReference type="Proteomes" id="UP000053586">
    <property type="component" value="Unassembled WGS sequence"/>
</dbReference>
<comment type="caution">
    <text evidence="3">The sequence shown here is derived from an EMBL/GenBank/DDBJ whole genome shotgun (WGS) entry which is preliminary data.</text>
</comment>
<organism evidence="3 4">
    <name type="scientific">Glaciecola punicea ACAM 611</name>
    <dbReference type="NCBI Taxonomy" id="1121923"/>
    <lineage>
        <taxon>Bacteria</taxon>
        <taxon>Pseudomonadati</taxon>
        <taxon>Pseudomonadota</taxon>
        <taxon>Gammaproteobacteria</taxon>
        <taxon>Alteromonadales</taxon>
        <taxon>Alteromonadaceae</taxon>
        <taxon>Glaciecola</taxon>
    </lineage>
</organism>
<reference evidence="3 4" key="2">
    <citation type="journal article" date="2017" name="Antonie Van Leeuwenhoek">
        <title>Rhizobium rhizosphaerae sp. nov., a novel species isolated from rice rhizosphere.</title>
        <authorList>
            <person name="Zhao J.J."/>
            <person name="Zhang J."/>
            <person name="Zhang R.J."/>
            <person name="Zhang C.W."/>
            <person name="Yin H.Q."/>
            <person name="Zhang X.X."/>
        </authorList>
    </citation>
    <scope>NUCLEOTIDE SEQUENCE [LARGE SCALE GENOMIC DNA]</scope>
    <source>
        <strain evidence="3 4">ACAM 611</strain>
    </source>
</reference>
<sequence>MITKASWGSKLGAGATFMLKKLWTLFAIALVLLALIMSLLRYSLPFLNDNKEYLENYISREYSIELAIGELFASWQNDGPAIVLRNVSIKNGDQSPLVLNIEEVFLKVDFWASIVSGKVQSNKVSLNELALDIDLTRMKTANSDFPIIAALENIFLEQLSSFEVSNSRLSLISQENNQVIDITKLSWLNQDNRHQGVGEFTLQDFSSNSARFILDLYGNVDSYSGTLFAKAQDINLSSWINEFTGLEGKLVSSKGNLEVWANIKNGELQRIDGQILPTTFEWVTKESTLSNSINARFAGIKDEEKWDFSIADLHIQTQGNDFKSDIHGHFSPQQGAVFRLEQALSLKPLLPLTSLFSSALGETLVKADADATLFELSALVDQSGLSLQAEIQDMHWQEYNKLPGFNNLQASIFWQGKSGKVALSSQDSLLASQYYFSRSVPVKALKLPLLINLVKDQGAISLAIKDGTALVDGLALLVNTQYASANKFLSLAIDVEPFALAKIPGLLPKHLMGDGTRRFLQNAFVGKGKANDADIIWHGALSNFPFTDNSGVFQSSVAIEQADFSFSKGWPALTKLDIDLLFENKSLNMKGQRGLLDKVALTNLQANIDALDANALLTIIADGAASSADITSLMLQSSLAASLGQLLHKDVLVDGDLSTQLALYIPLNDGTKTRVKGEVYLDNNKVSIPAINLAFNNTKGLLSFDNETIRIDAMKATLFDQAVSIDISGKQSKDKYSLSADMTGNWQASLLAQNINAELAALFDGRSDWQFNLGLDLMAKNFTYDAKLTSSLVGIEAKLPKPFAKTAQRNLPLILNASGDRIASSITLSLGDIAYFDGALAHQEKQFNRAHLSLGSVPEGNRGLGFSITANLDRIIAQDWYPFINTLTSGVDPQKINLLGVPERIFINTAKLIVAGEILSNANINIRRLTDQWSFDVDANELKANVSLFDDRDDKGLVVDAEYVRIAKASIKNEEIEVEGLDEQDTVIDQFKLEPQSLPRINFTCKACDIKGINFGEIAFSAAPNSKGLKISSLKFNNEFGSVNTSGQWYKRNQDHYTFIAGDVTSKDFGAFVSKLGFDAGIKDSSANMSFALTWKDSPMDIAFANLDGQLDWSLSDGSLTELSDQGSRIFTLLSLNSLVRKLSLDFRDVFARGFFYDNMKGSIQIAQGIADTRDTFIDGAAGEIEIYGNTNLTTQVLNYNVSFAPNVTGNLPVLVYFFTVSPPTALAALALDQVLTSAKVISNINYSITGTISQPILVETGRQSTEVELPAKIEAIPSGNLPPFAPPTNEGLTDLQEQGG</sequence>
<dbReference type="PANTHER" id="PTHR38690">
    <property type="entry name" value="PROTEASE-RELATED"/>
    <property type="match status" value="1"/>
</dbReference>
<accession>H5T7C4</accession>
<dbReference type="RefSeq" id="WP_006002194.1">
    <property type="nucleotide sequence ID" value="NZ_BAET01000002.1"/>
</dbReference>
<proteinExistence type="predicted"/>
<dbReference type="NCBIfam" id="TIGR02099">
    <property type="entry name" value="YhdP family protein"/>
    <property type="match status" value="1"/>
</dbReference>
<dbReference type="STRING" id="56804.BAE46_03580"/>
<evidence type="ECO:0000256" key="1">
    <source>
        <dbReference type="SAM" id="MobiDB-lite"/>
    </source>
</evidence>
<dbReference type="Pfam" id="PF13116">
    <property type="entry name" value="YhdP"/>
    <property type="match status" value="1"/>
</dbReference>
<name>H5T7C4_9ALTE</name>
<feature type="region of interest" description="Disordered" evidence="1">
    <location>
        <begin position="1280"/>
        <end position="1301"/>
    </location>
</feature>
<gene>
    <name evidence="3" type="ORF">GPUN_0047</name>
</gene>
<keyword evidence="4" id="KW-1185">Reference proteome</keyword>
<evidence type="ECO:0000313" key="4">
    <source>
        <dbReference type="Proteomes" id="UP000053586"/>
    </source>
</evidence>
<evidence type="ECO:0000259" key="2">
    <source>
        <dbReference type="Pfam" id="PF13116"/>
    </source>
</evidence>
<dbReference type="PANTHER" id="PTHR38690:SF1">
    <property type="entry name" value="PROTEASE"/>
    <property type="match status" value="1"/>
</dbReference>
<dbReference type="eggNOG" id="COG3164">
    <property type="taxonomic scope" value="Bacteria"/>
</dbReference>
<evidence type="ECO:0000313" key="3">
    <source>
        <dbReference type="EMBL" id="GAB54201.1"/>
    </source>
</evidence>